<gene>
    <name evidence="2" type="ORF">GRI34_08725</name>
</gene>
<reference evidence="2 3" key="1">
    <citation type="submission" date="2019-12" db="EMBL/GenBank/DDBJ databases">
        <title>Genomic-based taxomic classification of the family Erythrobacteraceae.</title>
        <authorList>
            <person name="Xu L."/>
        </authorList>
    </citation>
    <scope>NUCLEOTIDE SEQUENCE [LARGE SCALE GENOMIC DNA]</scope>
    <source>
        <strain evidence="2 3">JCM 12189</strain>
    </source>
</reference>
<organism evidence="2 3">
    <name type="scientific">Qipengyuania aquimaris</name>
    <dbReference type="NCBI Taxonomy" id="255984"/>
    <lineage>
        <taxon>Bacteria</taxon>
        <taxon>Pseudomonadati</taxon>
        <taxon>Pseudomonadota</taxon>
        <taxon>Alphaproteobacteria</taxon>
        <taxon>Sphingomonadales</taxon>
        <taxon>Erythrobacteraceae</taxon>
        <taxon>Qipengyuania</taxon>
    </lineage>
</organism>
<dbReference type="RefSeq" id="WP_160595590.1">
    <property type="nucleotide sequence ID" value="NZ_WTYI01000001.1"/>
</dbReference>
<proteinExistence type="predicted"/>
<evidence type="ECO:0000313" key="3">
    <source>
        <dbReference type="Proteomes" id="UP000432727"/>
    </source>
</evidence>
<dbReference type="EMBL" id="WTYI01000001">
    <property type="protein sequence ID" value="MXO96495.1"/>
    <property type="molecule type" value="Genomic_DNA"/>
</dbReference>
<evidence type="ECO:0000256" key="1">
    <source>
        <dbReference type="SAM" id="Phobius"/>
    </source>
</evidence>
<feature type="transmembrane region" description="Helical" evidence="1">
    <location>
        <begin position="32"/>
        <end position="49"/>
    </location>
</feature>
<sequence>MTKQEKSDVPNPPDPEAKFINFSEDFRRAKRASLSWSALAFFVAAAPNWDENARIFGVAIPYPQAGFALMLMLVAAFYFVSFRRSLSIVSYQNSIAAERANAYWDNITSVLSDLQKNLEPIESSAAEAELYAEVMKRGVEAEGSAIDHWISMVSSEMGNFNRDEFDALKESLSSPEPMLKTDYQFALQKVSEWVHDVEHRWATASGMARQTYADQQREALRKASDYSSHLPEIQLQIELLESSLHTFRNAIDNTAKRYHLWLDKIPAVALFVLACIATMNCIYLAWPETIRMTCVWVV</sequence>
<feature type="transmembrane region" description="Helical" evidence="1">
    <location>
        <begin position="55"/>
        <end position="80"/>
    </location>
</feature>
<feature type="transmembrane region" description="Helical" evidence="1">
    <location>
        <begin position="265"/>
        <end position="286"/>
    </location>
</feature>
<comment type="caution">
    <text evidence="2">The sequence shown here is derived from an EMBL/GenBank/DDBJ whole genome shotgun (WGS) entry which is preliminary data.</text>
</comment>
<keyword evidence="1" id="KW-0812">Transmembrane</keyword>
<accession>A0A6I4TKK2</accession>
<evidence type="ECO:0000313" key="2">
    <source>
        <dbReference type="EMBL" id="MXO96495.1"/>
    </source>
</evidence>
<dbReference type="Proteomes" id="UP000432727">
    <property type="component" value="Unassembled WGS sequence"/>
</dbReference>
<keyword evidence="1" id="KW-0472">Membrane</keyword>
<keyword evidence="1" id="KW-1133">Transmembrane helix</keyword>
<protein>
    <submittedName>
        <fullName evidence="2">Uncharacterized protein</fullName>
    </submittedName>
</protein>
<dbReference type="AlphaFoldDB" id="A0A6I4TKK2"/>
<name>A0A6I4TKK2_9SPHN</name>
<keyword evidence="3" id="KW-1185">Reference proteome</keyword>